<sequence length="100" mass="11159">MFLTQEWTMQAKCLGSADALFVEGAAQKQARQLCQGCGVRTECLAEALDNKIEWGVWGGMTERERRHLLRTRTDVGSWSALLLGKSAGHGVRRERSSHRA</sequence>
<dbReference type="Proteomes" id="UP000215896">
    <property type="component" value="Unassembled WGS sequence"/>
</dbReference>
<dbReference type="InterPro" id="IPR034768">
    <property type="entry name" value="4FE4S_WBL"/>
</dbReference>
<keyword evidence="8 11" id="KW-0238">DNA-binding</keyword>
<keyword evidence="7 11" id="KW-0805">Transcription regulation</keyword>
<dbReference type="GO" id="GO:0047134">
    <property type="term" value="F:protein-disulfide reductase [NAD(P)H] activity"/>
    <property type="evidence" value="ECO:0007669"/>
    <property type="project" value="TreeGrafter"/>
</dbReference>
<keyword evidence="13" id="KW-1185">Reference proteome</keyword>
<dbReference type="HAMAP" id="MF_01479">
    <property type="entry name" value="WhiB"/>
    <property type="match status" value="1"/>
</dbReference>
<evidence type="ECO:0000256" key="3">
    <source>
        <dbReference type="ARBA" id="ARBA00022485"/>
    </source>
</evidence>
<keyword evidence="10 11" id="KW-0804">Transcription</keyword>
<comment type="similarity">
    <text evidence="2 11">Belongs to the WhiB family.</text>
</comment>
<evidence type="ECO:0000256" key="10">
    <source>
        <dbReference type="ARBA" id="ARBA00023163"/>
    </source>
</evidence>
<accession>A0A4R6LZH9</accession>
<dbReference type="GO" id="GO:0005737">
    <property type="term" value="C:cytoplasm"/>
    <property type="evidence" value="ECO:0007669"/>
    <property type="project" value="UniProtKB-SubCell"/>
</dbReference>
<evidence type="ECO:0000256" key="11">
    <source>
        <dbReference type="HAMAP-Rule" id="MF_01479"/>
    </source>
</evidence>
<feature type="binding site" evidence="11">
    <location>
        <position position="34"/>
    </location>
    <ligand>
        <name>[4Fe-4S] cluster</name>
        <dbReference type="ChEBI" id="CHEBI:49883"/>
    </ligand>
</feature>
<dbReference type="EMBL" id="NMVO01000002">
    <property type="protein sequence ID" value="OYO16773.1"/>
    <property type="molecule type" value="Genomic_DNA"/>
</dbReference>
<dbReference type="GO" id="GO:0046872">
    <property type="term" value="F:metal ion binding"/>
    <property type="evidence" value="ECO:0007669"/>
    <property type="project" value="UniProtKB-KW"/>
</dbReference>
<keyword evidence="5 11" id="KW-0408">Iron</keyword>
<proteinExistence type="inferred from homology"/>
<feature type="binding site" evidence="11">
    <location>
        <position position="13"/>
    </location>
    <ligand>
        <name>[4Fe-4S] cluster</name>
        <dbReference type="ChEBI" id="CHEBI:49883"/>
    </ligand>
</feature>
<dbReference type="GO" id="GO:0003677">
    <property type="term" value="F:DNA binding"/>
    <property type="evidence" value="ECO:0007669"/>
    <property type="project" value="UniProtKB-UniRule"/>
</dbReference>
<dbReference type="PANTHER" id="PTHR38839">
    <property type="entry name" value="TRANSCRIPTIONAL REGULATOR WHID-RELATED"/>
    <property type="match status" value="1"/>
</dbReference>
<comment type="function">
    <text evidence="11">Acts as a transcriptional regulator. Probably redox-responsive. The apo- but not holo-form probably binds DNA.</text>
</comment>
<comment type="caution">
    <text evidence="12">The sequence shown here is derived from an EMBL/GenBank/DDBJ whole genome shotgun (WGS) entry which is preliminary data.</text>
</comment>
<dbReference type="PROSITE" id="PS51674">
    <property type="entry name" value="4FE4S_WBL"/>
    <property type="match status" value="1"/>
</dbReference>
<accession>A0A255GQV4</accession>
<keyword evidence="4 11" id="KW-0479">Metal-binding</keyword>
<protein>
    <recommendedName>
        <fullName evidence="11">Transcriptional regulator WhiB</fullName>
    </recommendedName>
</protein>
<dbReference type="GO" id="GO:0045892">
    <property type="term" value="P:negative regulation of DNA-templated transcription"/>
    <property type="evidence" value="ECO:0007669"/>
    <property type="project" value="TreeGrafter"/>
</dbReference>
<dbReference type="RefSeq" id="WP_094356313.1">
    <property type="nucleotide sequence ID" value="NZ_NMVK01000007.1"/>
</dbReference>
<reference evidence="12 13" key="1">
    <citation type="submission" date="2017-07" db="EMBL/GenBank/DDBJ databases">
        <title>Draft whole genome sequences of clinical Proprionibacteriaceae strains.</title>
        <authorList>
            <person name="Bernier A.-M."/>
            <person name="Bernard K."/>
            <person name="Domingo M.-C."/>
        </authorList>
    </citation>
    <scope>NUCLEOTIDE SEQUENCE [LARGE SCALE GENOMIC DNA]</scope>
    <source>
        <strain evidence="12 13">NML 030167</strain>
    </source>
</reference>
<name>A0A255GQV4_9ACTN</name>
<comment type="cofactor">
    <cofactor evidence="11">
        <name>[4Fe-4S] cluster</name>
        <dbReference type="ChEBI" id="CHEBI:49883"/>
    </cofactor>
    <text evidence="11">Binds 1 [4Fe-4S] cluster per subunit. Following nitrosylation of the [4Fe-4S] cluster binds 1 [4Fe-8(NO)] cluster per subunit.</text>
</comment>
<evidence type="ECO:0000313" key="13">
    <source>
        <dbReference type="Proteomes" id="UP000215896"/>
    </source>
</evidence>
<evidence type="ECO:0000256" key="7">
    <source>
        <dbReference type="ARBA" id="ARBA00023015"/>
    </source>
</evidence>
<dbReference type="GO" id="GO:0051539">
    <property type="term" value="F:4 iron, 4 sulfur cluster binding"/>
    <property type="evidence" value="ECO:0007669"/>
    <property type="project" value="UniProtKB-UniRule"/>
</dbReference>
<comment type="subcellular location">
    <subcellularLocation>
        <location evidence="1 11">Cytoplasm</location>
    </subcellularLocation>
</comment>
<evidence type="ECO:0000256" key="5">
    <source>
        <dbReference type="ARBA" id="ARBA00023004"/>
    </source>
</evidence>
<evidence type="ECO:0000313" key="12">
    <source>
        <dbReference type="EMBL" id="OYO16773.1"/>
    </source>
</evidence>
<evidence type="ECO:0000256" key="2">
    <source>
        <dbReference type="ARBA" id="ARBA00006597"/>
    </source>
</evidence>
<evidence type="ECO:0000256" key="1">
    <source>
        <dbReference type="ARBA" id="ARBA00004496"/>
    </source>
</evidence>
<evidence type="ECO:0000256" key="9">
    <source>
        <dbReference type="ARBA" id="ARBA00023157"/>
    </source>
</evidence>
<dbReference type="GO" id="GO:0035731">
    <property type="term" value="F:dinitrosyl-iron complex binding"/>
    <property type="evidence" value="ECO:0007669"/>
    <property type="project" value="UniProtKB-UniRule"/>
</dbReference>
<organism evidence="12 13">
    <name type="scientific">Enemella evansiae</name>
    <dbReference type="NCBI Taxonomy" id="2016499"/>
    <lineage>
        <taxon>Bacteria</taxon>
        <taxon>Bacillati</taxon>
        <taxon>Actinomycetota</taxon>
        <taxon>Actinomycetes</taxon>
        <taxon>Propionibacteriales</taxon>
        <taxon>Propionibacteriaceae</taxon>
        <taxon>Enemella</taxon>
    </lineage>
</organism>
<keyword evidence="6 11" id="KW-0411">Iron-sulfur</keyword>
<evidence type="ECO:0000256" key="6">
    <source>
        <dbReference type="ARBA" id="ARBA00023014"/>
    </source>
</evidence>
<gene>
    <name evidence="11" type="primary">whiB</name>
    <name evidence="12" type="ORF">CGZ94_03845</name>
</gene>
<dbReference type="OrthoDB" id="4228525at2"/>
<dbReference type="PANTHER" id="PTHR38839:SF7">
    <property type="entry name" value="TRANSCRIPTIONAL REGULATOR WHIB4"/>
    <property type="match status" value="1"/>
</dbReference>
<dbReference type="GO" id="GO:0045454">
    <property type="term" value="P:cell redox homeostasis"/>
    <property type="evidence" value="ECO:0007669"/>
    <property type="project" value="TreeGrafter"/>
</dbReference>
<keyword evidence="11" id="KW-0963">Cytoplasm</keyword>
<evidence type="ECO:0000256" key="4">
    <source>
        <dbReference type="ARBA" id="ARBA00022723"/>
    </source>
</evidence>
<dbReference type="InterPro" id="IPR003482">
    <property type="entry name" value="Whib"/>
</dbReference>
<keyword evidence="3 11" id="KW-0004">4Fe-4S</keyword>
<feature type="binding site" evidence="11">
    <location>
        <position position="37"/>
    </location>
    <ligand>
        <name>[4Fe-4S] cluster</name>
        <dbReference type="ChEBI" id="CHEBI:49883"/>
    </ligand>
</feature>
<comment type="PTM">
    <text evidence="11">The Fe-S cluster can be nitrosylated by nitric oxide (NO).</text>
</comment>
<dbReference type="Pfam" id="PF02467">
    <property type="entry name" value="Whib"/>
    <property type="match status" value="1"/>
</dbReference>
<comment type="PTM">
    <text evidence="11">Upon Fe-S cluster removal intramolecular disulfide bonds are formed.</text>
</comment>
<dbReference type="AlphaFoldDB" id="A0A255GQV4"/>
<feature type="binding site" evidence="11">
    <location>
        <position position="43"/>
    </location>
    <ligand>
        <name>[4Fe-4S] cluster</name>
        <dbReference type="ChEBI" id="CHEBI:49883"/>
    </ligand>
</feature>
<evidence type="ECO:0000256" key="8">
    <source>
        <dbReference type="ARBA" id="ARBA00023125"/>
    </source>
</evidence>
<keyword evidence="9 11" id="KW-1015">Disulfide bond</keyword>